<dbReference type="InterPro" id="IPR005122">
    <property type="entry name" value="Uracil-DNA_glycosylase-like"/>
</dbReference>
<dbReference type="Gene3D" id="3.40.470.10">
    <property type="entry name" value="Uracil-DNA glycosylase-like domain"/>
    <property type="match status" value="1"/>
</dbReference>
<evidence type="ECO:0000313" key="3">
    <source>
        <dbReference type="Proteomes" id="UP000500843"/>
    </source>
</evidence>
<dbReference type="EC" id="3.2.2.15" evidence="2"/>
<dbReference type="GO" id="GO:0033958">
    <property type="term" value="F:DNA-deoxyinosine glycosylase activity"/>
    <property type="evidence" value="ECO:0007669"/>
    <property type="project" value="UniProtKB-EC"/>
</dbReference>
<dbReference type="Pfam" id="PF03167">
    <property type="entry name" value="UDG"/>
    <property type="match status" value="1"/>
</dbReference>
<accession>A0A7D4FVV0</accession>
<evidence type="ECO:0000259" key="1">
    <source>
        <dbReference type="Pfam" id="PF03167"/>
    </source>
</evidence>
<protein>
    <submittedName>
        <fullName evidence="2">DNA-deoxyinosine glycosylase</fullName>
        <ecNumber evidence="2">3.2.2.15</ecNumber>
    </submittedName>
</protein>
<sequence>MTLHEAIIYVLEGYGSAMSSAEIAQKIFEKKLYLQQEGSMAPAKQIRTRARKYPQFFIIEDGKIRLKTSLDFTDSQKNKTSINLCQFTSSPFPKSKCKENLPSVSQDMSSNFKQGLVPWVNEKTKVLILGTMPGDISIQQQSYYLNPRNTFWKIINNLFNSTNRLEKSRSFLNNIGIGLWDVYKEGLRKGSLDRGFIGNPSTNEIKDLLNQYQSIKYLVFNGQKAYKAFLKAIGKVNIPCYVFPSTSSAYSRMTFEEKLKVWTKLKELLK</sequence>
<organism evidence="2 3">
    <name type="scientific">Prevotella melaninogenica</name>
    <dbReference type="NCBI Taxonomy" id="28132"/>
    <lineage>
        <taxon>Bacteria</taxon>
        <taxon>Pseudomonadati</taxon>
        <taxon>Bacteroidota</taxon>
        <taxon>Bacteroidia</taxon>
        <taxon>Bacteroidales</taxon>
        <taxon>Prevotellaceae</taxon>
        <taxon>Prevotella</taxon>
    </lineage>
</organism>
<feature type="domain" description="Uracil-DNA glycosylase-like" evidence="1">
    <location>
        <begin position="119"/>
        <end position="266"/>
    </location>
</feature>
<dbReference type="Proteomes" id="UP000500843">
    <property type="component" value="Chromosome 1"/>
</dbReference>
<name>A0A7D4FVV0_9BACT</name>
<dbReference type="CDD" id="cd10032">
    <property type="entry name" value="UDG-F6_HDG"/>
    <property type="match status" value="1"/>
</dbReference>
<dbReference type="InterPro" id="IPR026353">
    <property type="entry name" value="Hypoxan-DNA_Glyclase"/>
</dbReference>
<dbReference type="AlphaFoldDB" id="A0A7D4FVV0"/>
<dbReference type="RefSeq" id="WP_172891274.1">
    <property type="nucleotide sequence ID" value="NZ_CP054010.1"/>
</dbReference>
<dbReference type="EMBL" id="CP054010">
    <property type="protein sequence ID" value="QKH87614.1"/>
    <property type="molecule type" value="Genomic_DNA"/>
</dbReference>
<evidence type="ECO:0000313" key="2">
    <source>
        <dbReference type="EMBL" id="QKH87614.1"/>
    </source>
</evidence>
<dbReference type="SUPFAM" id="SSF52141">
    <property type="entry name" value="Uracil-DNA glycosylase-like"/>
    <property type="match status" value="1"/>
</dbReference>
<reference evidence="2 3" key="1">
    <citation type="submission" date="2020-05" db="EMBL/GenBank/DDBJ databases">
        <title>FDA dAtabase for Regulatory Grade micrObial Sequences (FDA-ARGOS): Supporting development and validation of Infectious Disease Dx tests.</title>
        <authorList>
            <person name="Moreno J."/>
            <person name="Tallon L."/>
            <person name="Sadzewicz L."/>
            <person name="Zhao X."/>
            <person name="Vavikolanu K."/>
            <person name="Mehta A."/>
            <person name="Aluvathingal J."/>
            <person name="Nadendla S."/>
            <person name="Myers T."/>
            <person name="Yan Y."/>
            <person name="Sichtig H."/>
        </authorList>
    </citation>
    <scope>NUCLEOTIDE SEQUENCE [LARGE SCALE GENOMIC DNA]</scope>
    <source>
        <strain evidence="2 3">FDAARGOS_760</strain>
    </source>
</reference>
<proteinExistence type="predicted"/>
<keyword evidence="2" id="KW-0326">Glycosidase</keyword>
<gene>
    <name evidence="2" type="ORF">FIU21_01055</name>
</gene>
<dbReference type="InterPro" id="IPR036895">
    <property type="entry name" value="Uracil-DNA_glycosylase-like_sf"/>
</dbReference>
<dbReference type="NCBIfam" id="TIGR04274">
    <property type="entry name" value="hypoxanDNAglyco"/>
    <property type="match status" value="1"/>
</dbReference>
<keyword evidence="2" id="KW-0378">Hydrolase</keyword>